<accession>A0AAD8EU46</accession>
<dbReference type="EMBL" id="JASAOG010000466">
    <property type="protein sequence ID" value="KAK0039291.1"/>
    <property type="molecule type" value="Genomic_DNA"/>
</dbReference>
<dbReference type="AlphaFoldDB" id="A0AAD8EU46"/>
<sequence>MGRHQSYARGIEVLLIGAITQSGCKAFAGALPCGRERLRSRVVWECSPKRV</sequence>
<reference evidence="1" key="1">
    <citation type="journal article" date="2023" name="PLoS Negl. Trop. Dis.">
        <title>A genome sequence for Biomphalaria pfeifferi, the major vector snail for the human-infecting parasite Schistosoma mansoni.</title>
        <authorList>
            <person name="Bu L."/>
            <person name="Lu L."/>
            <person name="Laidemitt M.R."/>
            <person name="Zhang S.M."/>
            <person name="Mutuku M."/>
            <person name="Mkoji G."/>
            <person name="Steinauer M."/>
            <person name="Loker E.S."/>
        </authorList>
    </citation>
    <scope>NUCLEOTIDE SEQUENCE</scope>
    <source>
        <strain evidence="1">KasaAsao</strain>
    </source>
</reference>
<reference evidence="1" key="2">
    <citation type="submission" date="2023-04" db="EMBL/GenBank/DDBJ databases">
        <authorList>
            <person name="Bu L."/>
            <person name="Lu L."/>
            <person name="Laidemitt M.R."/>
            <person name="Zhang S.M."/>
            <person name="Mutuku M."/>
            <person name="Mkoji G."/>
            <person name="Steinauer M."/>
            <person name="Loker E.S."/>
        </authorList>
    </citation>
    <scope>NUCLEOTIDE SEQUENCE</scope>
    <source>
        <strain evidence="1">KasaAsao</strain>
        <tissue evidence="1">Whole Snail</tissue>
    </source>
</reference>
<protein>
    <submittedName>
        <fullName evidence="1">Augerpeptide hhe53</fullName>
    </submittedName>
</protein>
<dbReference type="Proteomes" id="UP001233172">
    <property type="component" value="Unassembled WGS sequence"/>
</dbReference>
<organism evidence="1 2">
    <name type="scientific">Biomphalaria pfeifferi</name>
    <name type="common">Bloodfluke planorb</name>
    <name type="synonym">Freshwater snail</name>
    <dbReference type="NCBI Taxonomy" id="112525"/>
    <lineage>
        <taxon>Eukaryota</taxon>
        <taxon>Metazoa</taxon>
        <taxon>Spiralia</taxon>
        <taxon>Lophotrochozoa</taxon>
        <taxon>Mollusca</taxon>
        <taxon>Gastropoda</taxon>
        <taxon>Heterobranchia</taxon>
        <taxon>Euthyneura</taxon>
        <taxon>Panpulmonata</taxon>
        <taxon>Hygrophila</taxon>
        <taxon>Lymnaeoidea</taxon>
        <taxon>Planorbidae</taxon>
        <taxon>Biomphalaria</taxon>
    </lineage>
</organism>
<comment type="caution">
    <text evidence="1">The sequence shown here is derived from an EMBL/GenBank/DDBJ whole genome shotgun (WGS) entry which is preliminary data.</text>
</comment>
<keyword evidence="2" id="KW-1185">Reference proteome</keyword>
<proteinExistence type="predicted"/>
<evidence type="ECO:0000313" key="2">
    <source>
        <dbReference type="Proteomes" id="UP001233172"/>
    </source>
</evidence>
<gene>
    <name evidence="1" type="ORF">Bpfe_031277</name>
</gene>
<feature type="non-terminal residue" evidence="1">
    <location>
        <position position="51"/>
    </location>
</feature>
<evidence type="ECO:0000313" key="1">
    <source>
        <dbReference type="EMBL" id="KAK0039291.1"/>
    </source>
</evidence>
<name>A0AAD8EU46_BIOPF</name>